<dbReference type="Proteomes" id="UP001257659">
    <property type="component" value="Unassembled WGS sequence"/>
</dbReference>
<dbReference type="PANTHER" id="PTHR43428:SF1">
    <property type="entry name" value="ARSENATE REDUCTASE"/>
    <property type="match status" value="1"/>
</dbReference>
<dbReference type="PANTHER" id="PTHR43428">
    <property type="entry name" value="ARSENATE REDUCTASE"/>
    <property type="match status" value="1"/>
</dbReference>
<sequence>MKLYASNTQLEELIQRLISQTASISEERRAQLDKLVEAIKTDISSFGIAQVMMICTHNSRRSQLGEVWLKTLIDYYNCKDIEAFSGGTEATAFHPTMIKAMTEVGFEFQQIEEGENPHYKLTSLRNPANYKSLFSKKYDDPFNTKENFIAVMVCSEADGGCPFVAGSSHRISLTYEDPKIFDKQPNALEKYKRKVYEIGREMLYIFSKL</sequence>
<evidence type="ECO:0000313" key="1">
    <source>
        <dbReference type="EMBL" id="MDR6302024.1"/>
    </source>
</evidence>
<protein>
    <recommendedName>
        <fullName evidence="3">Arsenate reductase</fullName>
    </recommendedName>
</protein>
<organism evidence="1 2">
    <name type="scientific">Mesonia maritima</name>
    <dbReference type="NCBI Taxonomy" id="1793873"/>
    <lineage>
        <taxon>Bacteria</taxon>
        <taxon>Pseudomonadati</taxon>
        <taxon>Bacteroidota</taxon>
        <taxon>Flavobacteriia</taxon>
        <taxon>Flavobacteriales</taxon>
        <taxon>Flavobacteriaceae</taxon>
        <taxon>Mesonia</taxon>
    </lineage>
</organism>
<reference evidence="1 2" key="1">
    <citation type="submission" date="2023-07" db="EMBL/GenBank/DDBJ databases">
        <title>Genomic Encyclopedia of Type Strains, Phase IV (KMG-IV): sequencing the most valuable type-strain genomes for metagenomic binning, comparative biology and taxonomic classification.</title>
        <authorList>
            <person name="Goeker M."/>
        </authorList>
    </citation>
    <scope>NUCLEOTIDE SEQUENCE [LARGE SCALE GENOMIC DNA]</scope>
    <source>
        <strain evidence="1 2">DSM 102814</strain>
    </source>
</reference>
<dbReference type="SUPFAM" id="SSF52788">
    <property type="entry name" value="Phosphotyrosine protein phosphatases I"/>
    <property type="match status" value="1"/>
</dbReference>
<dbReference type="InterPro" id="IPR036196">
    <property type="entry name" value="Ptyr_pPase_sf"/>
</dbReference>
<keyword evidence="2" id="KW-1185">Reference proteome</keyword>
<accession>A0ABU1K8U8</accession>
<dbReference type="EMBL" id="JAVDQA010000010">
    <property type="protein sequence ID" value="MDR6302024.1"/>
    <property type="molecule type" value="Genomic_DNA"/>
</dbReference>
<gene>
    <name evidence="1" type="ORF">GGR31_002701</name>
</gene>
<evidence type="ECO:0008006" key="3">
    <source>
        <dbReference type="Google" id="ProtNLM"/>
    </source>
</evidence>
<dbReference type="Gene3D" id="3.40.50.2300">
    <property type="match status" value="1"/>
</dbReference>
<proteinExistence type="predicted"/>
<dbReference type="RefSeq" id="WP_309730130.1">
    <property type="nucleotide sequence ID" value="NZ_JAVDQA010000010.1"/>
</dbReference>
<evidence type="ECO:0000313" key="2">
    <source>
        <dbReference type="Proteomes" id="UP001257659"/>
    </source>
</evidence>
<comment type="caution">
    <text evidence="1">The sequence shown here is derived from an EMBL/GenBank/DDBJ whole genome shotgun (WGS) entry which is preliminary data.</text>
</comment>
<name>A0ABU1K8U8_9FLAO</name>